<dbReference type="Proteomes" id="UP000244152">
    <property type="component" value="Unassembled WGS sequence"/>
</dbReference>
<protein>
    <submittedName>
        <fullName evidence="1">Uncharacterized protein</fullName>
    </submittedName>
</protein>
<proteinExistence type="predicted"/>
<organism evidence="1 2">
    <name type="scientific">Nitrosospira multiformis</name>
    <dbReference type="NCBI Taxonomy" id="1231"/>
    <lineage>
        <taxon>Bacteria</taxon>
        <taxon>Pseudomonadati</taxon>
        <taxon>Pseudomonadota</taxon>
        <taxon>Betaproteobacteria</taxon>
        <taxon>Nitrosomonadales</taxon>
        <taxon>Nitrosomonadaceae</taxon>
        <taxon>Nitrosospira</taxon>
    </lineage>
</organism>
<dbReference type="AlphaFoldDB" id="A0A2T5ICF4"/>
<sequence length="68" mass="7689">MCRSNTDLVQFINHISHRIYPGHSGTMVPVDNQFSLPVAVRPKLNRELGSGALAQHRVDYIELKLFSI</sequence>
<evidence type="ECO:0000313" key="2">
    <source>
        <dbReference type="Proteomes" id="UP000244152"/>
    </source>
</evidence>
<comment type="caution">
    <text evidence="1">The sequence shown here is derived from an EMBL/GenBank/DDBJ whole genome shotgun (WGS) entry which is preliminary data.</text>
</comment>
<accession>A0A2T5ICF4</accession>
<reference evidence="1 2" key="1">
    <citation type="submission" date="2018-04" db="EMBL/GenBank/DDBJ databases">
        <title>Active sludge and wastewater microbial communities from Klosterneuburg, Austria.</title>
        <authorList>
            <person name="Wagner M."/>
        </authorList>
    </citation>
    <scope>NUCLEOTIDE SEQUENCE [LARGE SCALE GENOMIC DNA]</scope>
    <source>
        <strain evidence="1 2">Nl12</strain>
    </source>
</reference>
<dbReference type="EMBL" id="QAOK01000009">
    <property type="protein sequence ID" value="PTQ81513.1"/>
    <property type="molecule type" value="Genomic_DNA"/>
</dbReference>
<evidence type="ECO:0000313" key="1">
    <source>
        <dbReference type="EMBL" id="PTQ81513.1"/>
    </source>
</evidence>
<name>A0A2T5ICF4_9PROT</name>
<gene>
    <name evidence="1" type="ORF">C8R21_10964</name>
</gene>